<dbReference type="OrthoDB" id="5445630at2"/>
<name>A0A0H3X253_9BURK</name>
<organism evidence="7 8">
    <name type="scientific">Pandoraea faecigallinarum</name>
    <dbReference type="NCBI Taxonomy" id="656179"/>
    <lineage>
        <taxon>Bacteria</taxon>
        <taxon>Pseudomonadati</taxon>
        <taxon>Pseudomonadota</taxon>
        <taxon>Betaproteobacteria</taxon>
        <taxon>Burkholderiales</taxon>
        <taxon>Burkholderiaceae</taxon>
        <taxon>Pandoraea</taxon>
    </lineage>
</organism>
<dbReference type="SUPFAM" id="SSF69318">
    <property type="entry name" value="Integrin alpha N-terminal domain"/>
    <property type="match status" value="1"/>
</dbReference>
<accession>A0A0H3X253</accession>
<feature type="region of interest" description="Disordered" evidence="4">
    <location>
        <begin position="1"/>
        <end position="23"/>
    </location>
</feature>
<feature type="domain" description="Insecticide toxin TcdB middle/N-terminal" evidence="6">
    <location>
        <begin position="685"/>
        <end position="848"/>
    </location>
</feature>
<dbReference type="Pfam" id="PF12256">
    <property type="entry name" value="TcdB_toxin_midN"/>
    <property type="match status" value="1"/>
</dbReference>
<evidence type="ECO:0000259" key="5">
    <source>
        <dbReference type="Pfam" id="PF12255"/>
    </source>
</evidence>
<dbReference type="PRINTS" id="PR01341">
    <property type="entry name" value="SALSPVBPROT"/>
</dbReference>
<protein>
    <recommendedName>
        <fullName evidence="9">Toxin</fullName>
    </recommendedName>
</protein>
<evidence type="ECO:0000313" key="7">
    <source>
        <dbReference type="EMBL" id="AKM33093.2"/>
    </source>
</evidence>
<dbReference type="STRING" id="656179.AB870_21965"/>
<evidence type="ECO:0000256" key="1">
    <source>
        <dbReference type="ARBA" id="ARBA00004613"/>
    </source>
</evidence>
<evidence type="ECO:0008006" key="9">
    <source>
        <dbReference type="Google" id="ProtNLM"/>
    </source>
</evidence>
<dbReference type="InterPro" id="IPR028994">
    <property type="entry name" value="Integrin_alpha_N"/>
</dbReference>
<gene>
    <name evidence="7" type="ORF">AB870_21965</name>
</gene>
<proteinExistence type="predicted"/>
<sequence length="1548" mass="169739">MMFLRRTPPNGSDDAMDSPDAPLTVAPPALPKGGGAIHGIGNTLGAIGVTGAATLSVALPISPGRGFHPALALDYSSQSGKSEFGQGWHIAHARIARRTGKGTPTFNDGPASAIPSDELVGPDGEVIVPEVDADGQPVRRTLHEFRGAALAQRYTVVRYFPCVLTGAERIESWRGEDDGEWFWIVHDANGTVHVYGKVTRTHAPATGGASPIGRIAEWWLDESVAVNGEQIRYDYALDDEHDTGDDMAPHRADAVYLQRVRYGNAIASPIPGTLANADPGRNDSSNDIGPWHFELILDYGERDLGLEDTPPYEPQRAWLERADPFSSFAFGFEIRTRRLCHQALMFHRFDELGPAPVLVRRTLLEYESGRVCTPLSAIHEMAYDKHGETTWSAPLECFYRPFQIPGEDTAFTPLPALPGLNDGEDYQLVDLYGEGIAGILYRTPAAWFYREPMRADVDTGGDNIVYGPAQRLEHIPPDHPGVPLRQSLTDLNGDGRLEWLVAQPGFAGYFALDAERRWSAFVPLAAVPTEFLAPGGQFADLVGAGLHDFALIGPNSVRLYPNADGQGFGAPLDVAQDTRLPGLGDGRRELIAFADLLGCGQPQLVCVRHDAVTVWPSLGRGRFGPPRAFAAPAFDAIQFDAGRIRLADLDGSGAADMIYLQRDHAEIYLNDGGNGWRAAREVPWPEGVKYDRLCQVSAADLTGSGCASLVLTVPYMTPRHWRCDFAAQGKPYLLEGTNNNMGLASTTRYRSSAQEWLDEKAERAAGPTQGGAAASAIPFALPVVVERRQLDEITGTELRQHFQYRHGYYDPFERELRGFGLVLQRDAEQPAQDAPPEDGFTAPTFTRTWRFVGHDDFADDGDHPGFDGSDPAALPMGDTLRCRFEAEGNVDVPADDWASWSAPMRRDMARALSGAIRRVEVFGLDDANNAPYTVSQTRYLLRLMQSPNAYAHRSVVRALIAEQRTHHYERAPEDPRCDHHLGLRWDANGSPLHHALVHYARRDAQPLSNPAAATAPTDWQAQWRQDAYDVAQRTAYVTETRAAWIDIDRDDVWRAGMPWRTRTNALAFFENGLAPADVTYEAFVAEDGPLSGGDEREIAGLSETHYVTDDDGEPLPSGLVAYEALAELDAAALRAYDGVIDESTLLAELQAAGYHEMPVFLPDEAATLLAVHRRCATFGPLADFHQMATWRETDTLGETTLGYDAYRCANVRSVAPDGCTTQARLDYVTMLPENIVDPNENTHEARYDGFGRLIATSFHGTERGAPAGFMPLSDYVREITDTDEAIASPQAALQDIGSVWYYSPLSWMGRVDAGVHAMSAWIAGRWVMPGGQVRASARRAAQTMVSTSAASPRAEAVAPGAGAPMYPAMPADVARTLLDAERRPPHALCLLADRYPDDAQRQIRMQITDSDGFARILQEKFRVPAGDAWKVLDDGCLALDPDGLPVVEPADPRWRVSERVEYNNKALAVRVYRPYFASSHRYVRDEALRGTAHYDRHYFDPLGRPAMSVMASGFLTRTTYGPWHTVVEDENDTAHEITGALTAPGAGS</sequence>
<feature type="domain" description="Insecticide toxin TcdB middle/C-terminal" evidence="5">
    <location>
        <begin position="908"/>
        <end position="1057"/>
    </location>
</feature>
<evidence type="ECO:0000256" key="4">
    <source>
        <dbReference type="SAM" id="MobiDB-lite"/>
    </source>
</evidence>
<dbReference type="RefSeq" id="WP_047909060.1">
    <property type="nucleotide sequence ID" value="NZ_CP011807.3"/>
</dbReference>
<comment type="subcellular location">
    <subcellularLocation>
        <location evidence="1">Secreted</location>
    </subcellularLocation>
</comment>
<dbReference type="EMBL" id="CP011807">
    <property type="protein sequence ID" value="AKM33093.2"/>
    <property type="molecule type" value="Genomic_DNA"/>
</dbReference>
<evidence type="ECO:0000256" key="3">
    <source>
        <dbReference type="ARBA" id="ARBA00023026"/>
    </source>
</evidence>
<dbReference type="Pfam" id="PF12255">
    <property type="entry name" value="TcdB_toxin_midC"/>
    <property type="match status" value="1"/>
</dbReference>
<keyword evidence="2" id="KW-0964">Secreted</keyword>
<dbReference type="Proteomes" id="UP000035651">
    <property type="component" value="Chromosome"/>
</dbReference>
<dbReference type="KEGG" id="pfg:AB870_21965"/>
<keyword evidence="3" id="KW-0843">Virulence</keyword>
<dbReference type="GO" id="GO:0005737">
    <property type="term" value="C:cytoplasm"/>
    <property type="evidence" value="ECO:0007669"/>
    <property type="project" value="InterPro"/>
</dbReference>
<dbReference type="InterPro" id="IPR022045">
    <property type="entry name" value="TcdB_toxin_mid/N"/>
</dbReference>
<evidence type="ECO:0000259" key="6">
    <source>
        <dbReference type="Pfam" id="PF12256"/>
    </source>
</evidence>
<dbReference type="GO" id="GO:0005576">
    <property type="term" value="C:extracellular region"/>
    <property type="evidence" value="ECO:0007669"/>
    <property type="project" value="UniProtKB-SubCell"/>
</dbReference>
<dbReference type="InterPro" id="IPR003284">
    <property type="entry name" value="Sal_SpvB"/>
</dbReference>
<evidence type="ECO:0000256" key="2">
    <source>
        <dbReference type="ARBA" id="ARBA00022525"/>
    </source>
</evidence>
<evidence type="ECO:0000313" key="8">
    <source>
        <dbReference type="Proteomes" id="UP000035651"/>
    </source>
</evidence>
<dbReference type="InterPro" id="IPR022044">
    <property type="entry name" value="TcdB_toxin_mid/C"/>
</dbReference>
<keyword evidence="8" id="KW-1185">Reference proteome</keyword>
<dbReference type="Pfam" id="PF03534">
    <property type="entry name" value="SpvB"/>
    <property type="match status" value="1"/>
</dbReference>
<reference evidence="7" key="1">
    <citation type="submission" date="2016-06" db="EMBL/GenBank/DDBJ databases">
        <title>Complete Genome Sequence of Pandoraea faecigallinarum DSM-23572.</title>
        <authorList>
            <person name="Yong D."/>
            <person name="Ee R."/>
            <person name="Lim Y.-L."/>
            <person name="Yin W.-F."/>
            <person name="Chan K.-G."/>
        </authorList>
    </citation>
    <scope>NUCLEOTIDE SEQUENCE</scope>
    <source>
        <strain evidence="7">DSM 23572</strain>
    </source>
</reference>